<feature type="domain" description="ABC transporter" evidence="4">
    <location>
        <begin position="23"/>
        <end position="256"/>
    </location>
</feature>
<evidence type="ECO:0000256" key="1">
    <source>
        <dbReference type="ARBA" id="ARBA00022448"/>
    </source>
</evidence>
<proteinExistence type="predicted"/>
<dbReference type="InterPro" id="IPR017871">
    <property type="entry name" value="ABC_transporter-like_CS"/>
</dbReference>
<dbReference type="InterPro" id="IPR003439">
    <property type="entry name" value="ABC_transporter-like_ATP-bd"/>
</dbReference>
<keyword evidence="6" id="KW-1185">Reference proteome</keyword>
<dbReference type="EMBL" id="JBHSWH010000001">
    <property type="protein sequence ID" value="MFC6704276.1"/>
    <property type="molecule type" value="Genomic_DNA"/>
</dbReference>
<dbReference type="GO" id="GO:0005524">
    <property type="term" value="F:ATP binding"/>
    <property type="evidence" value="ECO:0007669"/>
    <property type="project" value="UniProtKB-KW"/>
</dbReference>
<keyword evidence="1" id="KW-0813">Transport</keyword>
<dbReference type="PANTHER" id="PTHR42788:SF13">
    <property type="entry name" value="ALIPHATIC SULFONATES IMPORT ATP-BINDING PROTEIN SSUB"/>
    <property type="match status" value="1"/>
</dbReference>
<dbReference type="Gene3D" id="3.40.50.300">
    <property type="entry name" value="P-loop containing nucleotide triphosphate hydrolases"/>
    <property type="match status" value="1"/>
</dbReference>
<protein>
    <submittedName>
        <fullName evidence="5">ABC transporter ATP-binding protein</fullName>
    </submittedName>
</protein>
<dbReference type="PROSITE" id="PS50893">
    <property type="entry name" value="ABC_TRANSPORTER_2"/>
    <property type="match status" value="1"/>
</dbReference>
<keyword evidence="3 5" id="KW-0067">ATP-binding</keyword>
<dbReference type="CDD" id="cd03293">
    <property type="entry name" value="ABC_NrtD_SsuB_transporters"/>
    <property type="match status" value="1"/>
</dbReference>
<comment type="caution">
    <text evidence="5">The sequence shown here is derived from an EMBL/GenBank/DDBJ whole genome shotgun (WGS) entry which is preliminary data.</text>
</comment>
<dbReference type="SUPFAM" id="SSF52540">
    <property type="entry name" value="P-loop containing nucleoside triphosphate hydrolases"/>
    <property type="match status" value="1"/>
</dbReference>
<name>A0ABW2ACW6_9MICO</name>
<reference evidence="6" key="1">
    <citation type="journal article" date="2019" name="Int. J. Syst. Evol. Microbiol.">
        <title>The Global Catalogue of Microorganisms (GCM) 10K type strain sequencing project: providing services to taxonomists for standard genome sequencing and annotation.</title>
        <authorList>
            <consortium name="The Broad Institute Genomics Platform"/>
            <consortium name="The Broad Institute Genome Sequencing Center for Infectious Disease"/>
            <person name="Wu L."/>
            <person name="Ma J."/>
        </authorList>
    </citation>
    <scope>NUCLEOTIDE SEQUENCE [LARGE SCALE GENOMIC DNA]</scope>
    <source>
        <strain evidence="6">CCUG 58127</strain>
    </source>
</reference>
<dbReference type="SMART" id="SM00382">
    <property type="entry name" value="AAA"/>
    <property type="match status" value="1"/>
</dbReference>
<evidence type="ECO:0000256" key="2">
    <source>
        <dbReference type="ARBA" id="ARBA00022741"/>
    </source>
</evidence>
<evidence type="ECO:0000259" key="4">
    <source>
        <dbReference type="PROSITE" id="PS50893"/>
    </source>
</evidence>
<evidence type="ECO:0000313" key="6">
    <source>
        <dbReference type="Proteomes" id="UP001596298"/>
    </source>
</evidence>
<dbReference type="PROSITE" id="PS00211">
    <property type="entry name" value="ABC_TRANSPORTER_1"/>
    <property type="match status" value="1"/>
</dbReference>
<evidence type="ECO:0000313" key="5">
    <source>
        <dbReference type="EMBL" id="MFC6704276.1"/>
    </source>
</evidence>
<evidence type="ECO:0000256" key="3">
    <source>
        <dbReference type="ARBA" id="ARBA00022840"/>
    </source>
</evidence>
<accession>A0ABW2ACW6</accession>
<dbReference type="InterPro" id="IPR050166">
    <property type="entry name" value="ABC_transporter_ATP-bind"/>
</dbReference>
<dbReference type="InterPro" id="IPR027417">
    <property type="entry name" value="P-loop_NTPase"/>
</dbReference>
<keyword evidence="2" id="KW-0547">Nucleotide-binding</keyword>
<dbReference type="RefSeq" id="WP_382398357.1">
    <property type="nucleotide sequence ID" value="NZ_JBHSWH010000001.1"/>
</dbReference>
<dbReference type="Proteomes" id="UP001596298">
    <property type="component" value="Unassembled WGS sequence"/>
</dbReference>
<dbReference type="Pfam" id="PF00005">
    <property type="entry name" value="ABC_tran"/>
    <property type="match status" value="1"/>
</dbReference>
<dbReference type="PANTHER" id="PTHR42788">
    <property type="entry name" value="TAURINE IMPORT ATP-BINDING PROTEIN-RELATED"/>
    <property type="match status" value="1"/>
</dbReference>
<sequence length="277" mass="30115">MVIKTQENGTLVVKEEASPTPALEVIHLAKEYVAKKETKRVLNDITLAVAEGELACIVGPSGAGKTTLLRCLCGLLEPTGGEVRINGAAVHGPPEDLAVVFQDYSRSLLPWLRVGANVEFPLLEKSMSKGERKEIVDAMLAAVGLQEHAHKYPRQLSGGMQQRVAIARALAYRPKVLLMDEPFASLDAQTRSDLEDVVLELRREFGVTIVFVTHDIDEAVYLGDRVVVLSGAPATVTQVLDVPLPSPRDQVATKALPEFGLLRAEVLTRIREARRAG</sequence>
<dbReference type="InterPro" id="IPR003593">
    <property type="entry name" value="AAA+_ATPase"/>
</dbReference>
<organism evidence="5 6">
    <name type="scientific">Flexivirga alba</name>
    <dbReference type="NCBI Taxonomy" id="702742"/>
    <lineage>
        <taxon>Bacteria</taxon>
        <taxon>Bacillati</taxon>
        <taxon>Actinomycetota</taxon>
        <taxon>Actinomycetes</taxon>
        <taxon>Micrococcales</taxon>
        <taxon>Dermacoccaceae</taxon>
        <taxon>Flexivirga</taxon>
    </lineage>
</organism>
<gene>
    <name evidence="5" type="ORF">ACFQDH_03050</name>
</gene>